<dbReference type="Gene3D" id="3.40.190.10">
    <property type="entry name" value="Periplasmic binding protein-like II"/>
    <property type="match status" value="2"/>
</dbReference>
<evidence type="ECO:0000256" key="4">
    <source>
        <dbReference type="ARBA" id="ARBA00023163"/>
    </source>
</evidence>
<name>A0A516H601_9PROT</name>
<sequence>MRPLPPFDALVAFDAVLRLGSMTAAAAELGVTQSAVSHRLRRLEAFMGTDLLLRRRAGLAPTPAGTALAEGLGDIFDGMAALRERSRMAAHPARLRVGLGAALAQHWLVRRLPDFSRRHPGIEIELVIFTTRAQAEARGGDLDLRIHWVKPEEARNSSTQTLLFREQVFPVCAPSISKKPLRDPAGLAELPLLYKSAESSQGESKQGEEWEWSTWFQRLGIKGRPRPRLRFEEIGLAIAAAMEGGGVALGRSLLVHDALRDGRLVRPLGDGWALPSAKVHLARWPAALSRDLRLRAFVDWLATETARTVAGMSAAEPTREARRKRA</sequence>
<dbReference type="InterPro" id="IPR058163">
    <property type="entry name" value="LysR-type_TF_proteobact-type"/>
</dbReference>
<keyword evidence="2" id="KW-0805">Transcription regulation</keyword>
<dbReference type="Pfam" id="PF00126">
    <property type="entry name" value="HTH_1"/>
    <property type="match status" value="1"/>
</dbReference>
<evidence type="ECO:0000313" key="7">
    <source>
        <dbReference type="Proteomes" id="UP000317496"/>
    </source>
</evidence>
<dbReference type="Proteomes" id="UP000317496">
    <property type="component" value="Chromosome"/>
</dbReference>
<evidence type="ECO:0000313" key="6">
    <source>
        <dbReference type="EMBL" id="QDO99198.1"/>
    </source>
</evidence>
<dbReference type="PANTHER" id="PTHR30537:SF79">
    <property type="entry name" value="TRANSCRIPTIONAL REGULATOR-RELATED"/>
    <property type="match status" value="1"/>
</dbReference>
<evidence type="ECO:0000259" key="5">
    <source>
        <dbReference type="PROSITE" id="PS50931"/>
    </source>
</evidence>
<keyword evidence="3" id="KW-0238">DNA-binding</keyword>
<dbReference type="SUPFAM" id="SSF53850">
    <property type="entry name" value="Periplasmic binding protein-like II"/>
    <property type="match status" value="1"/>
</dbReference>
<dbReference type="InterPro" id="IPR000847">
    <property type="entry name" value="LysR_HTH_N"/>
</dbReference>
<dbReference type="SUPFAM" id="SSF46785">
    <property type="entry name" value="Winged helix' DNA-binding domain"/>
    <property type="match status" value="1"/>
</dbReference>
<evidence type="ECO:0000256" key="2">
    <source>
        <dbReference type="ARBA" id="ARBA00023015"/>
    </source>
</evidence>
<dbReference type="InterPro" id="IPR036388">
    <property type="entry name" value="WH-like_DNA-bd_sf"/>
</dbReference>
<comment type="similarity">
    <text evidence="1">Belongs to the LysR transcriptional regulatory family.</text>
</comment>
<evidence type="ECO:0000256" key="3">
    <source>
        <dbReference type="ARBA" id="ARBA00023125"/>
    </source>
</evidence>
<dbReference type="InterPro" id="IPR005119">
    <property type="entry name" value="LysR_subst-bd"/>
</dbReference>
<evidence type="ECO:0000256" key="1">
    <source>
        <dbReference type="ARBA" id="ARBA00009437"/>
    </source>
</evidence>
<dbReference type="OrthoDB" id="9794694at2"/>
<organism evidence="6 7">
    <name type="scientific">Ferrovibrio terrae</name>
    <dbReference type="NCBI Taxonomy" id="2594003"/>
    <lineage>
        <taxon>Bacteria</taxon>
        <taxon>Pseudomonadati</taxon>
        <taxon>Pseudomonadota</taxon>
        <taxon>Alphaproteobacteria</taxon>
        <taxon>Rhodospirillales</taxon>
        <taxon>Rhodospirillaceae</taxon>
        <taxon>Ferrovibrio</taxon>
    </lineage>
</organism>
<dbReference type="RefSeq" id="WP_144258194.1">
    <property type="nucleotide sequence ID" value="NZ_CP041636.1"/>
</dbReference>
<dbReference type="GO" id="GO:0003700">
    <property type="term" value="F:DNA-binding transcription factor activity"/>
    <property type="evidence" value="ECO:0007669"/>
    <property type="project" value="InterPro"/>
</dbReference>
<dbReference type="PRINTS" id="PR00039">
    <property type="entry name" value="HTHLYSR"/>
</dbReference>
<protein>
    <submittedName>
        <fullName evidence="6">LysR family transcriptional regulator</fullName>
    </submittedName>
</protein>
<dbReference type="PROSITE" id="PS50931">
    <property type="entry name" value="HTH_LYSR"/>
    <property type="match status" value="1"/>
</dbReference>
<dbReference type="KEGG" id="fer:FNB15_18805"/>
<keyword evidence="7" id="KW-1185">Reference proteome</keyword>
<dbReference type="EMBL" id="CP041636">
    <property type="protein sequence ID" value="QDO99198.1"/>
    <property type="molecule type" value="Genomic_DNA"/>
</dbReference>
<reference evidence="6 7" key="1">
    <citation type="submission" date="2019-07" db="EMBL/GenBank/DDBJ databases">
        <title>Genome sequencing for Ferrovibrio sp. K5.</title>
        <authorList>
            <person name="Park S.-J."/>
        </authorList>
    </citation>
    <scope>NUCLEOTIDE SEQUENCE [LARGE SCALE GENOMIC DNA]</scope>
    <source>
        <strain evidence="6 7">K5</strain>
    </source>
</reference>
<dbReference type="AlphaFoldDB" id="A0A516H601"/>
<gene>
    <name evidence="6" type="ORF">FNB15_18805</name>
</gene>
<feature type="domain" description="HTH lysR-type" evidence="5">
    <location>
        <begin position="5"/>
        <end position="62"/>
    </location>
</feature>
<keyword evidence="4" id="KW-0804">Transcription</keyword>
<dbReference type="GO" id="GO:0006351">
    <property type="term" value="P:DNA-templated transcription"/>
    <property type="evidence" value="ECO:0007669"/>
    <property type="project" value="TreeGrafter"/>
</dbReference>
<dbReference type="PANTHER" id="PTHR30537">
    <property type="entry name" value="HTH-TYPE TRANSCRIPTIONAL REGULATOR"/>
    <property type="match status" value="1"/>
</dbReference>
<dbReference type="Pfam" id="PF03466">
    <property type="entry name" value="LysR_substrate"/>
    <property type="match status" value="1"/>
</dbReference>
<dbReference type="InterPro" id="IPR036390">
    <property type="entry name" value="WH_DNA-bd_sf"/>
</dbReference>
<dbReference type="GO" id="GO:0043565">
    <property type="term" value="F:sequence-specific DNA binding"/>
    <property type="evidence" value="ECO:0007669"/>
    <property type="project" value="TreeGrafter"/>
</dbReference>
<accession>A0A516H601</accession>
<dbReference type="Gene3D" id="1.10.10.10">
    <property type="entry name" value="Winged helix-like DNA-binding domain superfamily/Winged helix DNA-binding domain"/>
    <property type="match status" value="1"/>
</dbReference>
<proteinExistence type="inferred from homology"/>